<dbReference type="RefSeq" id="WP_066547505.1">
    <property type="nucleotide sequence ID" value="NZ_MASJ01000039.1"/>
</dbReference>
<dbReference type="Proteomes" id="UP000093199">
    <property type="component" value="Unassembled WGS sequence"/>
</dbReference>
<protein>
    <recommendedName>
        <fullName evidence="3">HTH tetR-type domain-containing protein</fullName>
    </recommendedName>
</protein>
<dbReference type="GO" id="GO:0003677">
    <property type="term" value="F:DNA binding"/>
    <property type="evidence" value="ECO:0007669"/>
    <property type="project" value="UniProtKB-UniRule"/>
</dbReference>
<feature type="DNA-binding region" description="H-T-H motif" evidence="2">
    <location>
        <begin position="29"/>
        <end position="48"/>
    </location>
</feature>
<dbReference type="Gene3D" id="1.10.357.10">
    <property type="entry name" value="Tetracycline Repressor, domain 2"/>
    <property type="match status" value="1"/>
</dbReference>
<reference evidence="4 5" key="1">
    <citation type="submission" date="2016-07" db="EMBL/GenBank/DDBJ databases">
        <title>Caryophanon tenue genome sequencing.</title>
        <authorList>
            <person name="Verma A."/>
            <person name="Pal Y."/>
            <person name="Krishnamurthi S."/>
        </authorList>
    </citation>
    <scope>NUCLEOTIDE SEQUENCE [LARGE SCALE GENOMIC DNA]</scope>
    <source>
        <strain evidence="4 5">DSM 14152</strain>
    </source>
</reference>
<evidence type="ECO:0000259" key="3">
    <source>
        <dbReference type="PROSITE" id="PS50977"/>
    </source>
</evidence>
<dbReference type="InterPro" id="IPR009057">
    <property type="entry name" value="Homeodomain-like_sf"/>
</dbReference>
<feature type="domain" description="HTH tetR-type" evidence="3">
    <location>
        <begin position="6"/>
        <end position="66"/>
    </location>
</feature>
<evidence type="ECO:0000256" key="1">
    <source>
        <dbReference type="ARBA" id="ARBA00023125"/>
    </source>
</evidence>
<dbReference type="InterPro" id="IPR001647">
    <property type="entry name" value="HTH_TetR"/>
</dbReference>
<dbReference type="OrthoDB" id="9810250at2"/>
<dbReference type="PANTHER" id="PTHR43479:SF7">
    <property type="entry name" value="TETR-FAMILY TRANSCRIPTIONAL REGULATOR"/>
    <property type="match status" value="1"/>
</dbReference>
<dbReference type="Pfam" id="PF00440">
    <property type="entry name" value="TetR_N"/>
    <property type="match status" value="1"/>
</dbReference>
<dbReference type="AlphaFoldDB" id="A0A1C0Y6U6"/>
<dbReference type="PROSITE" id="PS50977">
    <property type="entry name" value="HTH_TETR_2"/>
    <property type="match status" value="1"/>
</dbReference>
<accession>A0A1C0Y6U6</accession>
<keyword evidence="5" id="KW-1185">Reference proteome</keyword>
<evidence type="ECO:0000313" key="4">
    <source>
        <dbReference type="EMBL" id="OCS82878.1"/>
    </source>
</evidence>
<dbReference type="EMBL" id="MASJ01000039">
    <property type="protein sequence ID" value="OCS82878.1"/>
    <property type="molecule type" value="Genomic_DNA"/>
</dbReference>
<proteinExistence type="predicted"/>
<dbReference type="InterPro" id="IPR050624">
    <property type="entry name" value="HTH-type_Tx_Regulator"/>
</dbReference>
<dbReference type="SUPFAM" id="SSF46689">
    <property type="entry name" value="Homeodomain-like"/>
    <property type="match status" value="1"/>
</dbReference>
<comment type="caution">
    <text evidence="4">The sequence shown here is derived from an EMBL/GenBank/DDBJ whole genome shotgun (WGS) entry which is preliminary data.</text>
</comment>
<evidence type="ECO:0000256" key="2">
    <source>
        <dbReference type="PROSITE-ProRule" id="PRU00335"/>
    </source>
</evidence>
<dbReference type="PANTHER" id="PTHR43479">
    <property type="entry name" value="ACREF/ENVCD OPERON REPRESSOR-RELATED"/>
    <property type="match status" value="1"/>
</dbReference>
<name>A0A1C0Y6U6_9BACL</name>
<keyword evidence="1 2" id="KW-0238">DNA-binding</keyword>
<dbReference type="STRING" id="33978.A6M13_05615"/>
<evidence type="ECO:0000313" key="5">
    <source>
        <dbReference type="Proteomes" id="UP000093199"/>
    </source>
</evidence>
<sequence length="175" mass="20163">MDPRTIRTRQLIVDSFNQLIRTTDFQQISVTLITEMAHINRATFYAHFADKYELLDEVLNEVIGDAFEHCQTAQLDAPFIAQLFLALAHVHEQMHTSCRRGYDSFTSRIEEIAKVQMEQKIRHVEPSIDALTGTMMTWALYGAFTRWQLEKSSSETDIAEQAADVMQHLFSHKIG</sequence>
<gene>
    <name evidence="4" type="ORF">A6M13_05615</name>
</gene>
<organism evidence="4 5">
    <name type="scientific">Caryophanon tenue</name>
    <dbReference type="NCBI Taxonomy" id="33978"/>
    <lineage>
        <taxon>Bacteria</taxon>
        <taxon>Bacillati</taxon>
        <taxon>Bacillota</taxon>
        <taxon>Bacilli</taxon>
        <taxon>Bacillales</taxon>
        <taxon>Caryophanaceae</taxon>
        <taxon>Caryophanon</taxon>
    </lineage>
</organism>